<proteinExistence type="predicted"/>
<keyword evidence="3" id="KW-1185">Reference proteome</keyword>
<organism evidence="2 3">
    <name type="scientific">Caulifigura coniformis</name>
    <dbReference type="NCBI Taxonomy" id="2527983"/>
    <lineage>
        <taxon>Bacteria</taxon>
        <taxon>Pseudomonadati</taxon>
        <taxon>Planctomycetota</taxon>
        <taxon>Planctomycetia</taxon>
        <taxon>Planctomycetales</taxon>
        <taxon>Planctomycetaceae</taxon>
        <taxon>Caulifigura</taxon>
    </lineage>
</organism>
<dbReference type="GO" id="GO:0008757">
    <property type="term" value="F:S-adenosylmethionine-dependent methyltransferase activity"/>
    <property type="evidence" value="ECO:0007669"/>
    <property type="project" value="InterPro"/>
</dbReference>
<evidence type="ECO:0000259" key="1">
    <source>
        <dbReference type="Pfam" id="PF08241"/>
    </source>
</evidence>
<dbReference type="InterPro" id="IPR029063">
    <property type="entry name" value="SAM-dependent_MTases_sf"/>
</dbReference>
<dbReference type="InterPro" id="IPR013216">
    <property type="entry name" value="Methyltransf_11"/>
</dbReference>
<protein>
    <recommendedName>
        <fullName evidence="1">Methyltransferase type 11 domain-containing protein</fullName>
    </recommendedName>
</protein>
<accession>A0A517S8U6</accession>
<dbReference type="CDD" id="cd02440">
    <property type="entry name" value="AdoMet_MTases"/>
    <property type="match status" value="1"/>
</dbReference>
<feature type="domain" description="Methyltransferase type 11" evidence="1">
    <location>
        <begin position="37"/>
        <end position="134"/>
    </location>
</feature>
<evidence type="ECO:0000313" key="2">
    <source>
        <dbReference type="EMBL" id="QDT52551.1"/>
    </source>
</evidence>
<dbReference type="InParanoid" id="A0A517S8U6"/>
<evidence type="ECO:0000313" key="3">
    <source>
        <dbReference type="Proteomes" id="UP000315700"/>
    </source>
</evidence>
<dbReference type="KEGG" id="ccos:Pan44_05630"/>
<dbReference type="Pfam" id="PF08241">
    <property type="entry name" value="Methyltransf_11"/>
    <property type="match status" value="1"/>
</dbReference>
<dbReference type="AlphaFoldDB" id="A0A517S8U6"/>
<dbReference type="OrthoDB" id="5522265at2"/>
<gene>
    <name evidence="2" type="ORF">Pan44_05630</name>
</gene>
<name>A0A517S8U6_9PLAN</name>
<dbReference type="EMBL" id="CP036271">
    <property type="protein sequence ID" value="QDT52551.1"/>
    <property type="molecule type" value="Genomic_DNA"/>
</dbReference>
<dbReference type="SUPFAM" id="SSF53335">
    <property type="entry name" value="S-adenosyl-L-methionine-dependent methyltransferases"/>
    <property type="match status" value="1"/>
</dbReference>
<dbReference type="Gene3D" id="3.40.50.150">
    <property type="entry name" value="Vaccinia Virus protein VP39"/>
    <property type="match status" value="1"/>
</dbReference>
<sequence>MKTRESGMPSEDLWRTFFDPDLILKRLGLKGDHQCVVDLGCGFGTFAAPAAALVDGFVYAFDIDVQMVEATQKAATTAGLKNLIVTRRDFVEQGSGLPDGSADFVMLFNILHAAEAGLLLQEAQRVLTRHGILAVIHWNHDPSTPRGPSMEIRLRPGECLRTVASAGFVTDRLLDLPPFHYGFAARKP</sequence>
<reference evidence="2 3" key="1">
    <citation type="submission" date="2019-02" db="EMBL/GenBank/DDBJ databases">
        <title>Deep-cultivation of Planctomycetes and their phenomic and genomic characterization uncovers novel biology.</title>
        <authorList>
            <person name="Wiegand S."/>
            <person name="Jogler M."/>
            <person name="Boedeker C."/>
            <person name="Pinto D."/>
            <person name="Vollmers J."/>
            <person name="Rivas-Marin E."/>
            <person name="Kohn T."/>
            <person name="Peeters S.H."/>
            <person name="Heuer A."/>
            <person name="Rast P."/>
            <person name="Oberbeckmann S."/>
            <person name="Bunk B."/>
            <person name="Jeske O."/>
            <person name="Meyerdierks A."/>
            <person name="Storesund J.E."/>
            <person name="Kallscheuer N."/>
            <person name="Luecker S."/>
            <person name="Lage O.M."/>
            <person name="Pohl T."/>
            <person name="Merkel B.J."/>
            <person name="Hornburger P."/>
            <person name="Mueller R.-W."/>
            <person name="Bruemmer F."/>
            <person name="Labrenz M."/>
            <person name="Spormann A.M."/>
            <person name="Op den Camp H."/>
            <person name="Overmann J."/>
            <person name="Amann R."/>
            <person name="Jetten M.S.M."/>
            <person name="Mascher T."/>
            <person name="Medema M.H."/>
            <person name="Devos D.P."/>
            <person name="Kaster A.-K."/>
            <person name="Ovreas L."/>
            <person name="Rohde M."/>
            <person name="Galperin M.Y."/>
            <person name="Jogler C."/>
        </authorList>
    </citation>
    <scope>NUCLEOTIDE SEQUENCE [LARGE SCALE GENOMIC DNA]</scope>
    <source>
        <strain evidence="2 3">Pan44</strain>
    </source>
</reference>
<dbReference type="Proteomes" id="UP000315700">
    <property type="component" value="Chromosome"/>
</dbReference>